<reference evidence="4" key="1">
    <citation type="submission" date="2021-03" db="EMBL/GenBank/DDBJ databases">
        <authorList>
            <person name="Tran Van P."/>
        </authorList>
    </citation>
    <scope>NUCLEOTIDE SEQUENCE</scope>
</reference>
<dbReference type="PANTHER" id="PTHR24200">
    <property type="entry name" value="TOUCAN, ISOFORM A"/>
    <property type="match status" value="1"/>
</dbReference>
<sequence length="770" mass="84661">MLRTLGDFMGFLLDKLEAFSTPQLKLDLEKMQGDWLRTKLELEEAQVSYRRLEEAMAHESQCHQLDTQQLQANHHQQVVDLEEQHKHQLDQLVVAHTDSLAELEKSLQDQIQGKETELLSRISALEESGRARLEELAKEHGAEMEAANQREVELQNRLTALQEGYADQWRRLLHDINKDKDSKLQVTANRCKELQNEVQSLQTVLDLKIEELQELRRQNAALTREAEELPSARQKIQSLALRVEDLEAQLKKKTTFERQLSQENKLLAESFNQENKQKNRLSLHNEELQYKLRQSKECVLAALSTSATIRGSTSAAQTLTDSAFRSEQSELNKVCEVLLPLAEFLRYADTDYNPTLIFPLFVRGVGGVVARMTSAILLCLSYKLSPSHHSPVTDPQTVSPPASPRVKGVVEKSDSVSWVVEIEEDPEEMVSRLVRRAGSFRGPPTTPAAIHSPARARTLPPPKRQRCKAASLCLSSSATSISRGPVGVPQPRSRSRSVSADSVDNLDMDWGAPSSPTSYHGGVEKNLLDEFDKTDDGVGKSHKVSLKRCGEDVYDSDEMFNHNGRDSMLPGVKEGGSLKRSPPSESSNEADSPSKCSMSSVSSGGSARSGQGGAHPHQQKMTAQMNLEESEVLPLPPLPGGDLALIAIARAPRRPQEAAGEAMISEETSEDENHHGDDSSDDDESSSDNNSSGSSEEEEGLGLVHGAGDAPASKLVNGAGVSEHGGAPLFLKQPYQRLLISDSGSHSATTTTMDLSWSEDLELMPSESEG</sequence>
<dbReference type="EMBL" id="CAJPIN010010625">
    <property type="protein sequence ID" value="CAG2059821.1"/>
    <property type="molecule type" value="Genomic_DNA"/>
</dbReference>
<evidence type="ECO:0000256" key="3">
    <source>
        <dbReference type="SAM" id="MobiDB-lite"/>
    </source>
</evidence>
<evidence type="ECO:0000256" key="2">
    <source>
        <dbReference type="SAM" id="Coils"/>
    </source>
</evidence>
<comment type="caution">
    <text evidence="4">The sequence shown here is derived from an EMBL/GenBank/DDBJ whole genome shotgun (WGS) entry which is preliminary data.</text>
</comment>
<accession>A0ABN7NYR5</accession>
<feature type="region of interest" description="Disordered" evidence="3">
    <location>
        <begin position="558"/>
        <end position="641"/>
    </location>
</feature>
<feature type="compositionally biased region" description="Low complexity" evidence="3">
    <location>
        <begin position="479"/>
        <end position="503"/>
    </location>
</feature>
<keyword evidence="1 2" id="KW-0175">Coiled coil</keyword>
<dbReference type="InterPro" id="IPR051293">
    <property type="entry name" value="MTUS1/CCDC69"/>
</dbReference>
<evidence type="ECO:0000313" key="4">
    <source>
        <dbReference type="EMBL" id="CAG2059821.1"/>
    </source>
</evidence>
<evidence type="ECO:0000313" key="5">
    <source>
        <dbReference type="Proteomes" id="UP001153148"/>
    </source>
</evidence>
<dbReference type="Proteomes" id="UP001153148">
    <property type="component" value="Unassembled WGS sequence"/>
</dbReference>
<name>A0ABN7NYR5_TIMPD</name>
<proteinExistence type="predicted"/>
<feature type="region of interest" description="Disordered" evidence="3">
    <location>
        <begin position="744"/>
        <end position="770"/>
    </location>
</feature>
<dbReference type="PANTHER" id="PTHR24200:SF11">
    <property type="entry name" value="TOUCAN, ISOFORM A"/>
    <property type="match status" value="1"/>
</dbReference>
<feature type="compositionally biased region" description="Polar residues" evidence="3">
    <location>
        <begin position="744"/>
        <end position="755"/>
    </location>
</feature>
<keyword evidence="5" id="KW-1185">Reference proteome</keyword>
<organism evidence="4 5">
    <name type="scientific">Timema podura</name>
    <name type="common">Walking stick</name>
    <dbReference type="NCBI Taxonomy" id="61482"/>
    <lineage>
        <taxon>Eukaryota</taxon>
        <taxon>Metazoa</taxon>
        <taxon>Ecdysozoa</taxon>
        <taxon>Arthropoda</taxon>
        <taxon>Hexapoda</taxon>
        <taxon>Insecta</taxon>
        <taxon>Pterygota</taxon>
        <taxon>Neoptera</taxon>
        <taxon>Polyneoptera</taxon>
        <taxon>Phasmatodea</taxon>
        <taxon>Timematodea</taxon>
        <taxon>Timematoidea</taxon>
        <taxon>Timematidae</taxon>
        <taxon>Timema</taxon>
    </lineage>
</organism>
<evidence type="ECO:0000256" key="1">
    <source>
        <dbReference type="ARBA" id="ARBA00023054"/>
    </source>
</evidence>
<feature type="coiled-coil region" evidence="2">
    <location>
        <begin position="130"/>
        <end position="249"/>
    </location>
</feature>
<protein>
    <submittedName>
        <fullName evidence="4">Uncharacterized protein</fullName>
    </submittedName>
</protein>
<feature type="region of interest" description="Disordered" evidence="3">
    <location>
        <begin position="653"/>
        <end position="727"/>
    </location>
</feature>
<feature type="compositionally biased region" description="Low complexity" evidence="3">
    <location>
        <begin position="593"/>
        <end position="609"/>
    </location>
</feature>
<feature type="region of interest" description="Disordered" evidence="3">
    <location>
        <begin position="479"/>
        <end position="523"/>
    </location>
</feature>
<feature type="compositionally biased region" description="Acidic residues" evidence="3">
    <location>
        <begin position="757"/>
        <end position="770"/>
    </location>
</feature>
<feature type="region of interest" description="Disordered" evidence="3">
    <location>
        <begin position="438"/>
        <end position="463"/>
    </location>
</feature>
<gene>
    <name evidence="4" type="ORF">TPAB3V08_LOCUS6780</name>
</gene>